<evidence type="ECO:0000256" key="5">
    <source>
        <dbReference type="HAMAP-Rule" id="MF_00199"/>
    </source>
</evidence>
<evidence type="ECO:0000313" key="7">
    <source>
        <dbReference type="EMBL" id="BBL33804.1"/>
    </source>
</evidence>
<sequence>MATYAIGDLQGCHQHFLELLDHIGFNATRDRLWLVGDIVNRGPNSLALLRMLRKLGDAVVMVLGNHDLHLLAIAAGTAQQKAGDTLQPILEAPDSETLLYWLRQQRLFYCEDEYALVHAGLLPAWSVEQAAELAQEVEAVLHGEQFQIFSRSMYGNTPNYWQNTLQGEDRWRVVINAMTRMRVCSPDGIMNFSYKGTLAAIPPGLLPWFELSPRASKDTTIVFGHWSALGLHLTPNLIALDTGCVWQGCLTAVRLEDRKIFQVPCAPHS</sequence>
<evidence type="ECO:0000256" key="2">
    <source>
        <dbReference type="ARBA" id="ARBA00005419"/>
    </source>
</evidence>
<dbReference type="Proteomes" id="UP000316473">
    <property type="component" value="Chromosome"/>
</dbReference>
<dbReference type="Gene3D" id="3.60.21.10">
    <property type="match status" value="1"/>
</dbReference>
<feature type="domain" description="Calcineurin-like phosphoesterase" evidence="6">
    <location>
        <begin position="4"/>
        <end position="122"/>
    </location>
</feature>
<gene>
    <name evidence="5" type="primary">apaH</name>
    <name evidence="7" type="ORF">Nstercoris_00028</name>
</gene>
<reference evidence="7 8" key="1">
    <citation type="submission" date="2019-06" db="EMBL/GenBank/DDBJ databases">
        <title>Nitrosomonas stercoris KYUHI-S whole genome shotgun sequence.</title>
        <authorList>
            <person name="Nakagawa T."/>
            <person name="Tsuchiya Y."/>
            <person name="Takahashi R."/>
        </authorList>
    </citation>
    <scope>NUCLEOTIDE SEQUENCE [LARGE SCALE GENOMIC DNA]</scope>
    <source>
        <strain evidence="7 8">KYUHI-S</strain>
    </source>
</reference>
<accession>A0A4Y1YII6</accession>
<dbReference type="NCBIfam" id="TIGR00668">
    <property type="entry name" value="apaH"/>
    <property type="match status" value="1"/>
</dbReference>
<evidence type="ECO:0000256" key="3">
    <source>
        <dbReference type="ARBA" id="ARBA00022801"/>
    </source>
</evidence>
<comment type="similarity">
    <text evidence="2 5">Belongs to the Ap4A hydrolase family.</text>
</comment>
<evidence type="ECO:0000313" key="8">
    <source>
        <dbReference type="Proteomes" id="UP000316473"/>
    </source>
</evidence>
<dbReference type="PANTHER" id="PTHR40942">
    <property type="match status" value="1"/>
</dbReference>
<evidence type="ECO:0000256" key="4">
    <source>
        <dbReference type="ARBA" id="ARBA00049417"/>
    </source>
</evidence>
<keyword evidence="3 5" id="KW-0378">Hydrolase</keyword>
<evidence type="ECO:0000259" key="6">
    <source>
        <dbReference type="Pfam" id="PF00149"/>
    </source>
</evidence>
<dbReference type="CDD" id="cd07422">
    <property type="entry name" value="MPP_ApaH"/>
    <property type="match status" value="1"/>
</dbReference>
<dbReference type="EMBL" id="AP019755">
    <property type="protein sequence ID" value="BBL33804.1"/>
    <property type="molecule type" value="Genomic_DNA"/>
</dbReference>
<protein>
    <recommendedName>
        <fullName evidence="5">Bis(5'-nucleosyl)-tetraphosphatase, symmetrical</fullName>
        <ecNumber evidence="5">3.6.1.41</ecNumber>
    </recommendedName>
    <alternativeName>
        <fullName evidence="5">Ap4A hydrolase</fullName>
    </alternativeName>
    <alternativeName>
        <fullName evidence="5">Diadenosine 5',5'''-P1,P4-tetraphosphate pyrophosphohydrolase</fullName>
    </alternativeName>
    <alternativeName>
        <fullName evidence="5">Diadenosine tetraphosphatase</fullName>
    </alternativeName>
</protein>
<keyword evidence="8" id="KW-1185">Reference proteome</keyword>
<dbReference type="InterPro" id="IPR004843">
    <property type="entry name" value="Calcineurin-like_PHP"/>
</dbReference>
<dbReference type="GO" id="GO:0008803">
    <property type="term" value="F:bis(5'-nucleosyl)-tetraphosphatase (symmetrical) activity"/>
    <property type="evidence" value="ECO:0007669"/>
    <property type="project" value="UniProtKB-UniRule"/>
</dbReference>
<dbReference type="EC" id="3.6.1.41" evidence="5"/>
<proteinExistence type="inferred from homology"/>
<organism evidence="7 8">
    <name type="scientific">Nitrosomonas stercoris</name>
    <dbReference type="NCBI Taxonomy" id="1444684"/>
    <lineage>
        <taxon>Bacteria</taxon>
        <taxon>Pseudomonadati</taxon>
        <taxon>Pseudomonadota</taxon>
        <taxon>Betaproteobacteria</taxon>
        <taxon>Nitrosomonadales</taxon>
        <taxon>Nitrosomonadaceae</taxon>
        <taxon>Nitrosomonas</taxon>
    </lineage>
</organism>
<dbReference type="Pfam" id="PF00149">
    <property type="entry name" value="Metallophos"/>
    <property type="match status" value="1"/>
</dbReference>
<dbReference type="HAMAP" id="MF_00199">
    <property type="entry name" value="ApaH"/>
    <property type="match status" value="1"/>
</dbReference>
<dbReference type="PIRSF" id="PIRSF000903">
    <property type="entry name" value="B5n-ttraPtase_sm"/>
    <property type="match status" value="1"/>
</dbReference>
<evidence type="ECO:0000256" key="1">
    <source>
        <dbReference type="ARBA" id="ARBA00003413"/>
    </source>
</evidence>
<dbReference type="SUPFAM" id="SSF56300">
    <property type="entry name" value="Metallo-dependent phosphatases"/>
    <property type="match status" value="1"/>
</dbReference>
<name>A0A4Y1YII6_9PROT</name>
<comment type="function">
    <text evidence="1 5">Hydrolyzes diadenosine 5',5'''-P1,P4-tetraphosphate to yield ADP.</text>
</comment>
<dbReference type="PANTHER" id="PTHR40942:SF4">
    <property type="entry name" value="CYTOCHROME C5"/>
    <property type="match status" value="1"/>
</dbReference>
<dbReference type="AlphaFoldDB" id="A0A4Y1YII6"/>
<dbReference type="NCBIfam" id="NF001204">
    <property type="entry name" value="PRK00166.1"/>
    <property type="match status" value="1"/>
</dbReference>
<dbReference type="InterPro" id="IPR004617">
    <property type="entry name" value="ApaH"/>
</dbReference>
<comment type="catalytic activity">
    <reaction evidence="4 5">
        <text>P(1),P(4)-bis(5'-adenosyl) tetraphosphate + H2O = 2 ADP + 2 H(+)</text>
        <dbReference type="Rhea" id="RHEA:24252"/>
        <dbReference type="ChEBI" id="CHEBI:15377"/>
        <dbReference type="ChEBI" id="CHEBI:15378"/>
        <dbReference type="ChEBI" id="CHEBI:58141"/>
        <dbReference type="ChEBI" id="CHEBI:456216"/>
        <dbReference type="EC" id="3.6.1.41"/>
    </reaction>
</comment>
<dbReference type="KEGG" id="nst:Nstercoris_00028"/>
<dbReference type="InterPro" id="IPR029052">
    <property type="entry name" value="Metallo-depent_PP-like"/>
</dbReference>